<dbReference type="AlphaFoldDB" id="A0A2T5IJ50"/>
<dbReference type="Proteomes" id="UP000244161">
    <property type="component" value="Unassembled WGS sequence"/>
</dbReference>
<evidence type="ECO:0000313" key="2">
    <source>
        <dbReference type="Proteomes" id="UP000244161"/>
    </source>
</evidence>
<accession>A0A2T5IJ50</accession>
<proteinExistence type="predicted"/>
<name>A0A2T5IJ50_9LACT</name>
<protein>
    <submittedName>
        <fullName evidence="1">Uncharacterized protein</fullName>
    </submittedName>
</protein>
<dbReference type="InterPro" id="IPR009061">
    <property type="entry name" value="DNA-bd_dom_put_sf"/>
</dbReference>
<dbReference type="SUPFAM" id="SSF46955">
    <property type="entry name" value="Putative DNA-binding domain"/>
    <property type="match status" value="1"/>
</dbReference>
<gene>
    <name evidence="1" type="ORF">C8U37_112102</name>
</gene>
<evidence type="ECO:0000313" key="1">
    <source>
        <dbReference type="EMBL" id="PTQ83832.1"/>
    </source>
</evidence>
<keyword evidence="2" id="KW-1185">Reference proteome</keyword>
<sequence>MDITKEMLITNLKDAGCDDKTIAAFLQYRQTNDQSKQMDLLKKHRNSLLDKIHEDQKAIDCLDYLLYKNIL</sequence>
<dbReference type="EMBL" id="QAOM01000012">
    <property type="protein sequence ID" value="PTQ83832.1"/>
    <property type="molecule type" value="Genomic_DNA"/>
</dbReference>
<dbReference type="RefSeq" id="WP_211306165.1">
    <property type="nucleotide sequence ID" value="NZ_QAOM01000012.1"/>
</dbReference>
<organism evidence="1 2">
    <name type="scientific">Trichococcus patagoniensis</name>
    <dbReference type="NCBI Taxonomy" id="382641"/>
    <lineage>
        <taxon>Bacteria</taxon>
        <taxon>Bacillati</taxon>
        <taxon>Bacillota</taxon>
        <taxon>Bacilli</taxon>
        <taxon>Lactobacillales</taxon>
        <taxon>Carnobacteriaceae</taxon>
        <taxon>Trichococcus</taxon>
    </lineage>
</organism>
<reference evidence="1 2" key="1">
    <citation type="submission" date="2018-04" db="EMBL/GenBank/DDBJ databases">
        <title>Genomic Encyclopedia of Archaeal and Bacterial Type Strains, Phase II (KMG-II): from individual species to whole genera.</title>
        <authorList>
            <person name="Goeker M."/>
        </authorList>
    </citation>
    <scope>NUCLEOTIDE SEQUENCE [LARGE SCALE GENOMIC DNA]</scope>
    <source>
        <strain evidence="1 2">DSM 18806</strain>
    </source>
</reference>
<comment type="caution">
    <text evidence="1">The sequence shown here is derived from an EMBL/GenBank/DDBJ whole genome shotgun (WGS) entry which is preliminary data.</text>
</comment>